<dbReference type="Pfam" id="PF00015">
    <property type="entry name" value="MCPsignal"/>
    <property type="match status" value="1"/>
</dbReference>
<dbReference type="CDD" id="cd11386">
    <property type="entry name" value="MCP_signal"/>
    <property type="match status" value="1"/>
</dbReference>
<comment type="similarity">
    <text evidence="4">Belongs to the methyl-accepting chemotaxis (MCP) protein family.</text>
</comment>
<dbReference type="FunFam" id="1.10.287.950:FF:000001">
    <property type="entry name" value="Methyl-accepting chemotaxis sensory transducer"/>
    <property type="match status" value="1"/>
</dbReference>
<dbReference type="InterPro" id="IPR004090">
    <property type="entry name" value="Chemotax_Me-accpt_rcpt"/>
</dbReference>
<dbReference type="SUPFAM" id="SSF58104">
    <property type="entry name" value="Methyl-accepting chemotaxis protein (MCP) signaling domain"/>
    <property type="match status" value="1"/>
</dbReference>
<feature type="transmembrane region" description="Helical" evidence="6">
    <location>
        <begin position="12"/>
        <end position="31"/>
    </location>
</feature>
<dbReference type="PROSITE" id="PS50111">
    <property type="entry name" value="CHEMOTAXIS_TRANSDUC_2"/>
    <property type="match status" value="1"/>
</dbReference>
<dbReference type="CDD" id="cd06225">
    <property type="entry name" value="HAMP"/>
    <property type="match status" value="1"/>
</dbReference>
<dbReference type="Proteomes" id="UP000235828">
    <property type="component" value="Chromosome B"/>
</dbReference>
<dbReference type="SMART" id="SM00283">
    <property type="entry name" value="MA"/>
    <property type="match status" value="1"/>
</dbReference>
<name>A0A2N8ZKY6_9VIBR</name>
<feature type="domain" description="HAMP" evidence="9">
    <location>
        <begin position="218"/>
        <end position="270"/>
    </location>
</feature>
<gene>
    <name evidence="10" type="ORF">VTAP4600_B0925</name>
</gene>
<dbReference type="GO" id="GO:0004888">
    <property type="term" value="F:transmembrane signaling receptor activity"/>
    <property type="evidence" value="ECO:0007669"/>
    <property type="project" value="InterPro"/>
</dbReference>
<dbReference type="Pfam" id="PF00672">
    <property type="entry name" value="HAMP"/>
    <property type="match status" value="1"/>
</dbReference>
<dbReference type="Gene3D" id="1.10.287.950">
    <property type="entry name" value="Methyl-accepting chemotaxis protein"/>
    <property type="match status" value="1"/>
</dbReference>
<dbReference type="GO" id="GO:0006935">
    <property type="term" value="P:chemotaxis"/>
    <property type="evidence" value="ECO:0007669"/>
    <property type="project" value="InterPro"/>
</dbReference>
<evidence type="ECO:0000313" key="10">
    <source>
        <dbReference type="EMBL" id="SON52536.1"/>
    </source>
</evidence>
<proteinExistence type="inferred from homology"/>
<dbReference type="InterPro" id="IPR000727">
    <property type="entry name" value="T_SNARE_dom"/>
</dbReference>
<evidence type="ECO:0000259" key="8">
    <source>
        <dbReference type="PROSITE" id="PS50192"/>
    </source>
</evidence>
<dbReference type="OrthoDB" id="5593683at2"/>
<keyword evidence="6" id="KW-0472">Membrane</keyword>
<feature type="domain" description="Methyl-accepting transducer" evidence="7">
    <location>
        <begin position="275"/>
        <end position="511"/>
    </location>
</feature>
<dbReference type="PROSITE" id="PS50192">
    <property type="entry name" value="T_SNARE"/>
    <property type="match status" value="1"/>
</dbReference>
<sequence>MYKFMSGLSIKTQIMVPVIAILVLLTGGVFYGSNGLEKAFNEVSVSVSVHNLADQKDAISEMDDVTFRMRIASVYSLFDESQLNNLSRLLEKSRQDNMDLLRPLRQEPELKEEIASLEDSLNDYVNYTNQFVIPAAKHNLLNENTSSNHEYNQIISAFRAKGEHMIDMIDLLSEELNRIADADLLRTEEQHSRLLDSTTIGMAIILLAAMIFSYYVAGLIVAPIIRLQQIMREIAGGNLTVEAPIDGNNEITALSKDVNTTVNGLRGVVDSMVRISVDVASASTELAAVMTQANANSDQEKHEIEQVASAVNELSSTAANVNENAVDADAASRQADEMANESMKMFEESARANDQMATQLNDAAQVVNTLQVQSEKIGSVIEVIRAISEQTNLLALNAAIEAARAGETGRGFAVVADEVRLLAARTQESTQEIQDIIEELQVQSGVANDSMQSSLTTLTENQELSTQVSSALEGIALSVNNMAGINTQVATAAEEQSQVTDDISRNISNIYDLVSQNVTGITQSATASQELSQLAEQQRTQLSFFKI</sequence>
<evidence type="ECO:0000313" key="11">
    <source>
        <dbReference type="Proteomes" id="UP000235828"/>
    </source>
</evidence>
<dbReference type="PANTHER" id="PTHR32089:SF33">
    <property type="entry name" value="TOXIN COREGULATED PILUS BIOSYNTHESIS PROTEIN I"/>
    <property type="match status" value="1"/>
</dbReference>
<accession>A0A2N8ZKY6</accession>
<dbReference type="GO" id="GO:0005886">
    <property type="term" value="C:plasma membrane"/>
    <property type="evidence" value="ECO:0007669"/>
    <property type="project" value="UniProtKB-SubCell"/>
</dbReference>
<evidence type="ECO:0000256" key="4">
    <source>
        <dbReference type="ARBA" id="ARBA00029447"/>
    </source>
</evidence>
<dbReference type="PANTHER" id="PTHR32089">
    <property type="entry name" value="METHYL-ACCEPTING CHEMOTAXIS PROTEIN MCPB"/>
    <property type="match status" value="1"/>
</dbReference>
<evidence type="ECO:0000256" key="2">
    <source>
        <dbReference type="ARBA" id="ARBA00022519"/>
    </source>
</evidence>
<dbReference type="SMART" id="SM00304">
    <property type="entry name" value="HAMP"/>
    <property type="match status" value="1"/>
</dbReference>
<reference evidence="10 11" key="1">
    <citation type="submission" date="2017-10" db="EMBL/GenBank/DDBJ databases">
        <authorList>
            <person name="Banno H."/>
            <person name="Chua N.-H."/>
        </authorList>
    </citation>
    <scope>NUCLEOTIDE SEQUENCE [LARGE SCALE GENOMIC DNA]</scope>
    <source>
        <strain evidence="10">Vibrio tapetis CECT4600</strain>
    </source>
</reference>
<comment type="subcellular location">
    <subcellularLocation>
        <location evidence="1">Cell inner membrane</location>
        <topology evidence="1">Multi-pass membrane protein</topology>
    </subcellularLocation>
</comment>
<evidence type="ECO:0000256" key="1">
    <source>
        <dbReference type="ARBA" id="ARBA00004429"/>
    </source>
</evidence>
<evidence type="ECO:0000256" key="3">
    <source>
        <dbReference type="ARBA" id="ARBA00023224"/>
    </source>
</evidence>
<organism evidence="10 11">
    <name type="scientific">Vibrio tapetis subsp. tapetis</name>
    <dbReference type="NCBI Taxonomy" id="1671868"/>
    <lineage>
        <taxon>Bacteria</taxon>
        <taxon>Pseudomonadati</taxon>
        <taxon>Pseudomonadota</taxon>
        <taxon>Gammaproteobacteria</taxon>
        <taxon>Vibrionales</taxon>
        <taxon>Vibrionaceae</taxon>
        <taxon>Vibrio</taxon>
    </lineage>
</organism>
<dbReference type="PRINTS" id="PR00260">
    <property type="entry name" value="CHEMTRNSDUCR"/>
</dbReference>
<dbReference type="EMBL" id="LT960612">
    <property type="protein sequence ID" value="SON52536.1"/>
    <property type="molecule type" value="Genomic_DNA"/>
</dbReference>
<keyword evidence="6" id="KW-1133">Transmembrane helix</keyword>
<dbReference type="AlphaFoldDB" id="A0A2N8ZKY6"/>
<dbReference type="GO" id="GO:0007165">
    <property type="term" value="P:signal transduction"/>
    <property type="evidence" value="ECO:0007669"/>
    <property type="project" value="UniProtKB-KW"/>
</dbReference>
<dbReference type="RefSeq" id="WP_102524761.1">
    <property type="nucleotide sequence ID" value="NZ_LT960612.1"/>
</dbReference>
<protein>
    <submittedName>
        <fullName evidence="10">Methyl-accepting chemotaxis protein</fullName>
    </submittedName>
</protein>
<feature type="domain" description="T-SNARE coiled-coil homology" evidence="8">
    <location>
        <begin position="462"/>
        <end position="524"/>
    </location>
</feature>
<feature type="transmembrane region" description="Helical" evidence="6">
    <location>
        <begin position="200"/>
        <end position="225"/>
    </location>
</feature>
<evidence type="ECO:0000256" key="6">
    <source>
        <dbReference type="SAM" id="Phobius"/>
    </source>
</evidence>
<keyword evidence="6" id="KW-0812">Transmembrane</keyword>
<keyword evidence="11" id="KW-1185">Reference proteome</keyword>
<keyword evidence="2" id="KW-0997">Cell inner membrane</keyword>
<evidence type="ECO:0000259" key="7">
    <source>
        <dbReference type="PROSITE" id="PS50111"/>
    </source>
</evidence>
<dbReference type="PROSITE" id="PS50885">
    <property type="entry name" value="HAMP"/>
    <property type="match status" value="1"/>
</dbReference>
<dbReference type="InterPro" id="IPR004089">
    <property type="entry name" value="MCPsignal_dom"/>
</dbReference>
<evidence type="ECO:0000259" key="9">
    <source>
        <dbReference type="PROSITE" id="PS50885"/>
    </source>
</evidence>
<dbReference type="InterPro" id="IPR003660">
    <property type="entry name" value="HAMP_dom"/>
</dbReference>
<evidence type="ECO:0000256" key="5">
    <source>
        <dbReference type="PROSITE-ProRule" id="PRU00284"/>
    </source>
</evidence>
<keyword evidence="2" id="KW-1003">Cell membrane</keyword>
<keyword evidence="3 5" id="KW-0807">Transducer</keyword>
<dbReference type="KEGG" id="vta:B0925"/>